<feature type="chain" id="PRO_5025093761" description="S-protein homolog" evidence="6">
    <location>
        <begin position="25"/>
        <end position="153"/>
    </location>
</feature>
<keyword evidence="5 6" id="KW-0732">Signal</keyword>
<evidence type="ECO:0000256" key="5">
    <source>
        <dbReference type="ARBA" id="ARBA00022729"/>
    </source>
</evidence>
<keyword evidence="3 6" id="KW-0713">Self-incompatibility</keyword>
<evidence type="ECO:0000313" key="7">
    <source>
        <dbReference type="EMBL" id="KCW62672.1"/>
    </source>
</evidence>
<feature type="signal peptide" evidence="6">
    <location>
        <begin position="1"/>
        <end position="24"/>
    </location>
</feature>
<evidence type="ECO:0000256" key="2">
    <source>
        <dbReference type="ARBA" id="ARBA00005581"/>
    </source>
</evidence>
<comment type="similarity">
    <text evidence="2 6">Belongs to the plant self-incompatibility (S1) protein family.</text>
</comment>
<dbReference type="OMA" id="LYHCKSK"/>
<comment type="subcellular location">
    <subcellularLocation>
        <location evidence="1 6">Secreted</location>
    </subcellularLocation>
</comment>
<dbReference type="InterPro" id="IPR010264">
    <property type="entry name" value="Self-incomp_S1"/>
</dbReference>
<protein>
    <recommendedName>
        <fullName evidence="6">S-protein homolog</fullName>
    </recommendedName>
</protein>
<proteinExistence type="inferred from homology"/>
<dbReference type="InParanoid" id="A0A059B8V6"/>
<keyword evidence="4 6" id="KW-0964">Secreted</keyword>
<organism evidence="7">
    <name type="scientific">Eucalyptus grandis</name>
    <name type="common">Flooded gum</name>
    <dbReference type="NCBI Taxonomy" id="71139"/>
    <lineage>
        <taxon>Eukaryota</taxon>
        <taxon>Viridiplantae</taxon>
        <taxon>Streptophyta</taxon>
        <taxon>Embryophyta</taxon>
        <taxon>Tracheophyta</taxon>
        <taxon>Spermatophyta</taxon>
        <taxon>Magnoliopsida</taxon>
        <taxon>eudicotyledons</taxon>
        <taxon>Gunneridae</taxon>
        <taxon>Pentapetalae</taxon>
        <taxon>rosids</taxon>
        <taxon>malvids</taxon>
        <taxon>Myrtales</taxon>
        <taxon>Myrtaceae</taxon>
        <taxon>Myrtoideae</taxon>
        <taxon>Eucalypteae</taxon>
        <taxon>Eucalyptus</taxon>
    </lineage>
</organism>
<reference evidence="7" key="1">
    <citation type="submission" date="2013-07" db="EMBL/GenBank/DDBJ databases">
        <title>The genome of Eucalyptus grandis.</title>
        <authorList>
            <person name="Schmutz J."/>
            <person name="Hayes R."/>
            <person name="Myburg A."/>
            <person name="Tuskan G."/>
            <person name="Grattapaglia D."/>
            <person name="Rokhsar D.S."/>
        </authorList>
    </citation>
    <scope>NUCLEOTIDE SEQUENCE</scope>
    <source>
        <tissue evidence="7">Leaf extractions</tissue>
    </source>
</reference>
<dbReference type="EMBL" id="KK198759">
    <property type="protein sequence ID" value="KCW62672.1"/>
    <property type="molecule type" value="Genomic_DNA"/>
</dbReference>
<dbReference type="AlphaFoldDB" id="A0A059B8V6"/>
<name>A0A059B8V6_EUCGR</name>
<evidence type="ECO:0000256" key="4">
    <source>
        <dbReference type="ARBA" id="ARBA00022525"/>
    </source>
</evidence>
<sequence length="153" mass="17447">MPPLLPITTVIVTLALFIFKYLNNVDIGAICATTMKTSATTYVEINNNLPAEITLKVHCKSKDDDLGICDITQFWGFSFTPNFFGGTLFFCSFTLPGQFEWFDIYNQTRDFFYCNDCIWTISRDGPCLLTNYGDFDSCYSWNPSTQLITKPLM</sequence>
<dbReference type="Gramene" id="KCW62672">
    <property type="protein sequence ID" value="KCW62672"/>
    <property type="gene ID" value="EUGRSUZ_G00233"/>
</dbReference>
<gene>
    <name evidence="7" type="ORF">EUGRSUZ_G00233</name>
</gene>
<dbReference type="GO" id="GO:0060320">
    <property type="term" value="P:rejection of self pollen"/>
    <property type="evidence" value="ECO:0007669"/>
    <property type="project" value="UniProtKB-KW"/>
</dbReference>
<evidence type="ECO:0000256" key="3">
    <source>
        <dbReference type="ARBA" id="ARBA00022471"/>
    </source>
</evidence>
<accession>A0A059B8V6</accession>
<dbReference type="Pfam" id="PF05938">
    <property type="entry name" value="Self-incomp_S1"/>
    <property type="match status" value="1"/>
</dbReference>
<evidence type="ECO:0000256" key="1">
    <source>
        <dbReference type="ARBA" id="ARBA00004613"/>
    </source>
</evidence>
<dbReference type="PANTHER" id="PTHR31232">
    <property type="match status" value="1"/>
</dbReference>
<dbReference type="GO" id="GO:0005576">
    <property type="term" value="C:extracellular region"/>
    <property type="evidence" value="ECO:0007669"/>
    <property type="project" value="UniProtKB-SubCell"/>
</dbReference>
<dbReference type="PANTHER" id="PTHR31232:SF144">
    <property type="entry name" value="S-PROTEIN HOMOLOG 2"/>
    <property type="match status" value="1"/>
</dbReference>
<evidence type="ECO:0000256" key="6">
    <source>
        <dbReference type="RuleBase" id="RU367044"/>
    </source>
</evidence>